<comment type="caution">
    <text evidence="1">The sequence shown here is derived from an EMBL/GenBank/DDBJ whole genome shotgun (WGS) entry which is preliminary data.</text>
</comment>
<keyword evidence="2" id="KW-1185">Reference proteome</keyword>
<dbReference type="EMBL" id="JARK01001342">
    <property type="protein sequence ID" value="EYC29435.1"/>
    <property type="molecule type" value="Genomic_DNA"/>
</dbReference>
<organism evidence="1 2">
    <name type="scientific">Ancylostoma ceylanicum</name>
    <dbReference type="NCBI Taxonomy" id="53326"/>
    <lineage>
        <taxon>Eukaryota</taxon>
        <taxon>Metazoa</taxon>
        <taxon>Ecdysozoa</taxon>
        <taxon>Nematoda</taxon>
        <taxon>Chromadorea</taxon>
        <taxon>Rhabditida</taxon>
        <taxon>Rhabditina</taxon>
        <taxon>Rhabditomorpha</taxon>
        <taxon>Strongyloidea</taxon>
        <taxon>Ancylostomatidae</taxon>
        <taxon>Ancylostomatinae</taxon>
        <taxon>Ancylostoma</taxon>
    </lineage>
</organism>
<dbReference type="OrthoDB" id="201595at2759"/>
<reference evidence="2" key="1">
    <citation type="journal article" date="2015" name="Nat. Genet.">
        <title>The genome and transcriptome of the zoonotic hookworm Ancylostoma ceylanicum identify infection-specific gene families.</title>
        <authorList>
            <person name="Schwarz E.M."/>
            <person name="Hu Y."/>
            <person name="Antoshechkin I."/>
            <person name="Miller M.M."/>
            <person name="Sternberg P.W."/>
            <person name="Aroian R.V."/>
        </authorList>
    </citation>
    <scope>NUCLEOTIDE SEQUENCE</scope>
    <source>
        <strain evidence="2">HY135</strain>
    </source>
</reference>
<name>A0A016VPT6_9BILA</name>
<gene>
    <name evidence="1" type="primary">Acey_s0006.g2973</name>
    <name evidence="1" type="ORF">Y032_0006g2973</name>
</gene>
<proteinExistence type="predicted"/>
<accession>A0A016VPT6</accession>
<dbReference type="Proteomes" id="UP000024635">
    <property type="component" value="Unassembled WGS sequence"/>
</dbReference>
<dbReference type="AlphaFoldDB" id="A0A016VPT6"/>
<protein>
    <submittedName>
        <fullName evidence="1">Uncharacterized protein</fullName>
    </submittedName>
</protein>
<sequence length="90" mass="10958">MYSLVVWTVHFSRQRLCWALEHVAWLVKQLTHDRSGFFDDFSRPFSSLIFIRSKKERYERKQAIKLTEDNILIVGKLFDRQCYVPRYQQS</sequence>
<evidence type="ECO:0000313" key="2">
    <source>
        <dbReference type="Proteomes" id="UP000024635"/>
    </source>
</evidence>
<evidence type="ECO:0000313" key="1">
    <source>
        <dbReference type="EMBL" id="EYC29435.1"/>
    </source>
</evidence>